<evidence type="ECO:0000256" key="4">
    <source>
        <dbReference type="ARBA" id="ARBA00023163"/>
    </source>
</evidence>
<feature type="domain" description="Zn(2)-C6 fungal-type" evidence="7">
    <location>
        <begin position="42"/>
        <end position="73"/>
    </location>
</feature>
<proteinExistence type="predicted"/>
<dbReference type="SUPFAM" id="SSF57701">
    <property type="entry name" value="Zn2/Cys6 DNA-binding domain"/>
    <property type="match status" value="1"/>
</dbReference>
<keyword evidence="2" id="KW-0805">Transcription regulation</keyword>
<keyword evidence="9" id="KW-1185">Reference proteome</keyword>
<dbReference type="PROSITE" id="PS00463">
    <property type="entry name" value="ZN2_CY6_FUNGAL_1"/>
    <property type="match status" value="1"/>
</dbReference>
<protein>
    <recommendedName>
        <fullName evidence="7">Zn(2)-C6 fungal-type domain-containing protein</fullName>
    </recommendedName>
</protein>
<dbReference type="InterPro" id="IPR050797">
    <property type="entry name" value="Carb_Metab_Trans_Reg"/>
</dbReference>
<dbReference type="Gene3D" id="4.10.240.10">
    <property type="entry name" value="Zn(2)-C6 fungal-type DNA-binding domain"/>
    <property type="match status" value="1"/>
</dbReference>
<feature type="compositionally biased region" description="Low complexity" evidence="6">
    <location>
        <begin position="116"/>
        <end position="132"/>
    </location>
</feature>
<dbReference type="HOGENOM" id="CLU_006632_3_0_1"/>
<evidence type="ECO:0000313" key="9">
    <source>
        <dbReference type="Proteomes" id="UP000019484"/>
    </source>
</evidence>
<reference evidence="8 9" key="1">
    <citation type="submission" date="2013-03" db="EMBL/GenBank/DDBJ databases">
        <title>The Genome Sequence of Capronia coronata CBS 617.96.</title>
        <authorList>
            <consortium name="The Broad Institute Genomics Platform"/>
            <person name="Cuomo C."/>
            <person name="de Hoog S."/>
            <person name="Gorbushina A."/>
            <person name="Walker B."/>
            <person name="Young S.K."/>
            <person name="Zeng Q."/>
            <person name="Gargeya S."/>
            <person name="Fitzgerald M."/>
            <person name="Haas B."/>
            <person name="Abouelleil A."/>
            <person name="Allen A.W."/>
            <person name="Alvarado L."/>
            <person name="Arachchi H.M."/>
            <person name="Berlin A.M."/>
            <person name="Chapman S.B."/>
            <person name="Gainer-Dewar J."/>
            <person name="Goldberg J."/>
            <person name="Griggs A."/>
            <person name="Gujja S."/>
            <person name="Hansen M."/>
            <person name="Howarth C."/>
            <person name="Imamovic A."/>
            <person name="Ireland A."/>
            <person name="Larimer J."/>
            <person name="McCowan C."/>
            <person name="Murphy C."/>
            <person name="Pearson M."/>
            <person name="Poon T.W."/>
            <person name="Priest M."/>
            <person name="Roberts A."/>
            <person name="Saif S."/>
            <person name="Shea T."/>
            <person name="Sisk P."/>
            <person name="Sykes S."/>
            <person name="Wortman J."/>
            <person name="Nusbaum C."/>
            <person name="Birren B."/>
        </authorList>
    </citation>
    <scope>NUCLEOTIDE SEQUENCE [LARGE SCALE GENOMIC DNA]</scope>
    <source>
        <strain evidence="8 9">CBS 617.96</strain>
    </source>
</reference>
<dbReference type="Proteomes" id="UP000019484">
    <property type="component" value="Unassembled WGS sequence"/>
</dbReference>
<keyword evidence="5" id="KW-0539">Nucleus</keyword>
<evidence type="ECO:0000256" key="3">
    <source>
        <dbReference type="ARBA" id="ARBA00023125"/>
    </source>
</evidence>
<dbReference type="GO" id="GO:0000981">
    <property type="term" value="F:DNA-binding transcription factor activity, RNA polymerase II-specific"/>
    <property type="evidence" value="ECO:0007669"/>
    <property type="project" value="InterPro"/>
</dbReference>
<dbReference type="OrthoDB" id="1924787at2759"/>
<name>W9XSZ2_9EURO</name>
<keyword evidence="1" id="KW-0479">Metal-binding</keyword>
<dbReference type="GeneID" id="19161813"/>
<evidence type="ECO:0000313" key="8">
    <source>
        <dbReference type="EMBL" id="EXJ83328.1"/>
    </source>
</evidence>
<dbReference type="EMBL" id="AMWN01000006">
    <property type="protein sequence ID" value="EXJ83328.1"/>
    <property type="molecule type" value="Genomic_DNA"/>
</dbReference>
<evidence type="ECO:0000256" key="2">
    <source>
        <dbReference type="ARBA" id="ARBA00023015"/>
    </source>
</evidence>
<sequence>MDLLSASGSYAVYGHSPADTVDPRPDQPTLGPRAYKSRQNRPCDFCRARKAACKIAVAPPCALCHSYGRECTFVSGPQKRKRNASQAVSGDGQEPQRRRTDHADSELRLNGAGRLSTSSSPPSNSSPPASRSPVEDVLLDDDIGELNTSSRQVPGAEEAALLQNTDQPQAGRSDLRGHNVNNSVPRVGEFSLAELSTKNAALVGETGEADPYLCRRYRYENDECVLSNIVYRRIPLPPPPSLTDDAELGFAERPVIFMLPDDNLANTGEPRSDNSVLEAAQTELKTMVPTDVGVRLLKLFFRFVYPYFPVLSRTQMLAHDISTVLLDLPLSLQAGIYATSLPFLLYDDILATTIIHSPPPAARLYRICWLAIVQETHTPKLATLQACLLLLQRAPSNKYIMDTPFQWSLTAWTVSLAYLIGLGKSSVGWLGLPKWERRLRGRLWWATYVLDKWSFFGAGTPSHIRNDDFDVELPILAPNAPSTVEGSPCPSTAPVDDNAHDLLAVPSHFYHLVQLTTILSDTFDTYYSIRATSLTTNNFSLSVELAKPLRVRLKTWKDSFTASNSSAENSSPHLDTAIFSTIAPDTLDGNASLVLAYIVTVMALYRALLRAVDNLDSSLETSAYLHAAARSAVLKGAKECGKEAVEFVEDLSRGDVGVWDAFWHSCGFYTVWIQC</sequence>
<accession>W9XSZ2</accession>
<dbReference type="RefSeq" id="XP_007726014.1">
    <property type="nucleotide sequence ID" value="XM_007727824.1"/>
</dbReference>
<keyword evidence="3" id="KW-0238">DNA-binding</keyword>
<dbReference type="CDD" id="cd12148">
    <property type="entry name" value="fungal_TF_MHR"/>
    <property type="match status" value="1"/>
</dbReference>
<evidence type="ECO:0000259" key="7">
    <source>
        <dbReference type="PROSITE" id="PS50048"/>
    </source>
</evidence>
<dbReference type="GO" id="GO:0005634">
    <property type="term" value="C:nucleus"/>
    <property type="evidence" value="ECO:0007669"/>
    <property type="project" value="TreeGrafter"/>
</dbReference>
<feature type="compositionally biased region" description="Basic and acidic residues" evidence="6">
    <location>
        <begin position="94"/>
        <end position="107"/>
    </location>
</feature>
<organism evidence="8 9">
    <name type="scientific">Capronia coronata CBS 617.96</name>
    <dbReference type="NCBI Taxonomy" id="1182541"/>
    <lineage>
        <taxon>Eukaryota</taxon>
        <taxon>Fungi</taxon>
        <taxon>Dikarya</taxon>
        <taxon>Ascomycota</taxon>
        <taxon>Pezizomycotina</taxon>
        <taxon>Eurotiomycetes</taxon>
        <taxon>Chaetothyriomycetidae</taxon>
        <taxon>Chaetothyriales</taxon>
        <taxon>Herpotrichiellaceae</taxon>
        <taxon>Capronia</taxon>
    </lineage>
</organism>
<evidence type="ECO:0000256" key="1">
    <source>
        <dbReference type="ARBA" id="ARBA00022723"/>
    </source>
</evidence>
<dbReference type="InterPro" id="IPR007219">
    <property type="entry name" value="XnlR_reg_dom"/>
</dbReference>
<dbReference type="GO" id="GO:0008270">
    <property type="term" value="F:zinc ion binding"/>
    <property type="evidence" value="ECO:0007669"/>
    <property type="project" value="InterPro"/>
</dbReference>
<feature type="region of interest" description="Disordered" evidence="6">
    <location>
        <begin position="76"/>
        <end position="134"/>
    </location>
</feature>
<dbReference type="PANTHER" id="PTHR31668:SF4">
    <property type="entry name" value="TRANSCRIPTIONAL ACTIVATOR PROTEIN DAL81"/>
    <property type="match status" value="1"/>
</dbReference>
<evidence type="ECO:0000256" key="6">
    <source>
        <dbReference type="SAM" id="MobiDB-lite"/>
    </source>
</evidence>
<dbReference type="GO" id="GO:0006351">
    <property type="term" value="P:DNA-templated transcription"/>
    <property type="evidence" value="ECO:0007669"/>
    <property type="project" value="InterPro"/>
</dbReference>
<dbReference type="AlphaFoldDB" id="W9XSZ2"/>
<dbReference type="eggNOG" id="ENOG502SJFF">
    <property type="taxonomic scope" value="Eukaryota"/>
</dbReference>
<feature type="region of interest" description="Disordered" evidence="6">
    <location>
        <begin position="1"/>
        <end position="38"/>
    </location>
</feature>
<dbReference type="InterPro" id="IPR036864">
    <property type="entry name" value="Zn2-C6_fun-type_DNA-bd_sf"/>
</dbReference>
<dbReference type="Pfam" id="PF04082">
    <property type="entry name" value="Fungal_trans"/>
    <property type="match status" value="1"/>
</dbReference>
<dbReference type="CDD" id="cd00067">
    <property type="entry name" value="GAL4"/>
    <property type="match status" value="1"/>
</dbReference>
<gene>
    <name evidence="8" type="ORF">A1O1_06949</name>
</gene>
<dbReference type="SMART" id="SM00906">
    <property type="entry name" value="Fungal_trans"/>
    <property type="match status" value="1"/>
</dbReference>
<dbReference type="GO" id="GO:0003677">
    <property type="term" value="F:DNA binding"/>
    <property type="evidence" value="ECO:0007669"/>
    <property type="project" value="UniProtKB-KW"/>
</dbReference>
<dbReference type="GO" id="GO:0001080">
    <property type="term" value="P:nitrogen catabolite activation of transcription from RNA polymerase II promoter"/>
    <property type="evidence" value="ECO:0007669"/>
    <property type="project" value="TreeGrafter"/>
</dbReference>
<dbReference type="PROSITE" id="PS50048">
    <property type="entry name" value="ZN2_CY6_FUNGAL_2"/>
    <property type="match status" value="1"/>
</dbReference>
<dbReference type="STRING" id="1182541.W9XSZ2"/>
<evidence type="ECO:0000256" key="5">
    <source>
        <dbReference type="ARBA" id="ARBA00023242"/>
    </source>
</evidence>
<dbReference type="InterPro" id="IPR001138">
    <property type="entry name" value="Zn2Cys6_DnaBD"/>
</dbReference>
<comment type="caution">
    <text evidence="8">The sequence shown here is derived from an EMBL/GenBank/DDBJ whole genome shotgun (WGS) entry which is preliminary data.</text>
</comment>
<keyword evidence="4" id="KW-0804">Transcription</keyword>
<dbReference type="PANTHER" id="PTHR31668">
    <property type="entry name" value="GLUCOSE TRANSPORT TRANSCRIPTION REGULATOR RGT1-RELATED-RELATED"/>
    <property type="match status" value="1"/>
</dbReference>